<evidence type="ECO:0000313" key="2">
    <source>
        <dbReference type="Proteomes" id="UP001228581"/>
    </source>
</evidence>
<protein>
    <submittedName>
        <fullName evidence="1">FxLYD domain-containing protein</fullName>
    </submittedName>
</protein>
<reference evidence="1 2" key="1">
    <citation type="submission" date="2023-05" db="EMBL/GenBank/DDBJ databases">
        <authorList>
            <person name="Zhang X."/>
        </authorList>
    </citation>
    <scope>NUCLEOTIDE SEQUENCE [LARGE SCALE GENOMIC DNA]</scope>
    <source>
        <strain evidence="1 2">DM2B3-1</strain>
    </source>
</reference>
<comment type="caution">
    <text evidence="1">The sequence shown here is derived from an EMBL/GenBank/DDBJ whole genome shotgun (WGS) entry which is preliminary data.</text>
</comment>
<dbReference type="RefSeq" id="WP_314001117.1">
    <property type="nucleotide sequence ID" value="NZ_JASJOR010000007.1"/>
</dbReference>
<organism evidence="1 2">
    <name type="scientific">Xanthocytophaga flava</name>
    <dbReference type="NCBI Taxonomy" id="3048013"/>
    <lineage>
        <taxon>Bacteria</taxon>
        <taxon>Pseudomonadati</taxon>
        <taxon>Bacteroidota</taxon>
        <taxon>Cytophagia</taxon>
        <taxon>Cytophagales</taxon>
        <taxon>Rhodocytophagaceae</taxon>
        <taxon>Xanthocytophaga</taxon>
    </lineage>
</organism>
<name>A0ABT7CRI8_9BACT</name>
<dbReference type="EMBL" id="JASJOT010000022">
    <property type="protein sequence ID" value="MDJ1496364.1"/>
    <property type="molecule type" value="Genomic_DNA"/>
</dbReference>
<proteinExistence type="predicted"/>
<dbReference type="NCBIfam" id="NF038353">
    <property type="entry name" value="FxLYD_dom"/>
    <property type="match status" value="1"/>
</dbReference>
<dbReference type="Proteomes" id="UP001228581">
    <property type="component" value="Unassembled WGS sequence"/>
</dbReference>
<accession>A0ABT7CRI8</accession>
<sequence length="265" mass="28740">MRSLFSIPFLVVSTLSVFESPSVSPVAEKQPISVSGNITSIKHESGLPQLPVKIHYTFTSDGFVHATGIVTNTTGHWLSNVFLRIDIVDAQGKKLKVRNLVEENFKSGASDDFSLAISCIPPNAEVPFEYLRDMKRIEGVYNKLTLKAEGVIVNGGGTELSITQTESKKEYGAIISRGTVALESGSCHTPGVVAVGYDKMGKVQKVTSNVVYKNNDGNAMGESFTDFSVGDKGYFKITLRPSYNTKGKPVGELQTVKLFSTCKCQ</sequence>
<gene>
    <name evidence="1" type="ORF">QNI19_25730</name>
</gene>
<evidence type="ECO:0000313" key="1">
    <source>
        <dbReference type="EMBL" id="MDJ1496364.1"/>
    </source>
</evidence>
<dbReference type="InterPro" id="IPR047676">
    <property type="entry name" value="FxLYD_dom"/>
</dbReference>
<keyword evidence="2" id="KW-1185">Reference proteome</keyword>